<keyword evidence="1" id="KW-0503">Monooxygenase</keyword>
<protein>
    <submittedName>
        <fullName evidence="1">Flavin-containing monooxygenase</fullName>
    </submittedName>
</protein>
<comment type="caution">
    <text evidence="1">The sequence shown here is derived from an EMBL/GenBank/DDBJ whole genome shotgun (WGS) entry which is preliminary data.</text>
</comment>
<accession>A0ACB8KYV5</accession>
<proteinExistence type="predicted"/>
<dbReference type="Proteomes" id="UP000829398">
    <property type="component" value="Chromosome 5"/>
</dbReference>
<evidence type="ECO:0000313" key="1">
    <source>
        <dbReference type="EMBL" id="KAH9759496.1"/>
    </source>
</evidence>
<dbReference type="EMBL" id="CM039174">
    <property type="protein sequence ID" value="KAH9759496.1"/>
    <property type="molecule type" value="Genomic_DNA"/>
</dbReference>
<sequence length="524" mass="59182">MGKGEGCQITLDQQLSLSCFTVFSSGPKMERKIAIIGAGVSGLLACKYTLENGFKPIVFEARSGIGGVWSQTIESTKLQTPKSFYQFSDFAWPNSVTETFPDHNKVMEYLQAYAAHFNLFPSIKFDTKVTSIDRLVPSDEDEHSWDLWGGTGKPFSSSGKWNVTVQEARNAYQVDFVILCIGRYSDLPNTPDFPMNKGPEVFDGKVLHSMNDDLAAELINGKRVTVIGFQKSAVDVAAEVANRNGVRYPCTLLFKTVHWMVPDYFLWSTFRSLNRWTELIIHNPGEGFFSWLLALSLSPLLWLSSKVVESCLKWTFPLKKYNMIPGHSFLNQISSCMFTVLPRNFYDRVQGGGLSLMKSRSFTFCKNGLVIDGETTPLVTDIVIFATGYKSDEKLKNIFKSTYFQKQITGSSAPLYRFSLFSIREGIHPQIPQLAILGYADSPSILRTTEMRSKCLAHFLAGNSNLPTIKEMEHNVMNWEKSMRLYAGESYRRSCVSVLLQKYSNDQLCKDMRCNSKKEKMVFG</sequence>
<evidence type="ECO:0000313" key="2">
    <source>
        <dbReference type="Proteomes" id="UP000829398"/>
    </source>
</evidence>
<keyword evidence="2" id="KW-1185">Reference proteome</keyword>
<organism evidence="1 2">
    <name type="scientific">Citrus sinensis</name>
    <name type="common">Sweet orange</name>
    <name type="synonym">Citrus aurantium var. sinensis</name>
    <dbReference type="NCBI Taxonomy" id="2711"/>
    <lineage>
        <taxon>Eukaryota</taxon>
        <taxon>Viridiplantae</taxon>
        <taxon>Streptophyta</taxon>
        <taxon>Embryophyta</taxon>
        <taxon>Tracheophyta</taxon>
        <taxon>Spermatophyta</taxon>
        <taxon>Magnoliopsida</taxon>
        <taxon>eudicotyledons</taxon>
        <taxon>Gunneridae</taxon>
        <taxon>Pentapetalae</taxon>
        <taxon>rosids</taxon>
        <taxon>malvids</taxon>
        <taxon>Sapindales</taxon>
        <taxon>Rutaceae</taxon>
        <taxon>Aurantioideae</taxon>
        <taxon>Citrus</taxon>
    </lineage>
</organism>
<reference evidence="2" key="1">
    <citation type="journal article" date="2023" name="Hortic. Res.">
        <title>A chromosome-level phased genome enabling allele-level studies in sweet orange: a case study on citrus Huanglongbing tolerance.</title>
        <authorList>
            <person name="Wu B."/>
            <person name="Yu Q."/>
            <person name="Deng Z."/>
            <person name="Duan Y."/>
            <person name="Luo F."/>
            <person name="Gmitter F. Jr."/>
        </authorList>
    </citation>
    <scope>NUCLEOTIDE SEQUENCE [LARGE SCALE GENOMIC DNA]</scope>
    <source>
        <strain evidence="2">cv. Valencia</strain>
    </source>
</reference>
<gene>
    <name evidence="1" type="ORF">KPL71_017002</name>
</gene>
<keyword evidence="1" id="KW-0560">Oxidoreductase</keyword>
<name>A0ACB8KYV5_CITSI</name>